<feature type="domain" description="Regulator of ribonuclease activity B" evidence="1">
    <location>
        <begin position="12"/>
        <end position="105"/>
    </location>
</feature>
<protein>
    <recommendedName>
        <fullName evidence="1">Regulator of ribonuclease activity B domain-containing protein</fullName>
    </recommendedName>
</protein>
<comment type="caution">
    <text evidence="2">The sequence shown here is derived from an EMBL/GenBank/DDBJ whole genome shotgun (WGS) entry which is preliminary data.</text>
</comment>
<name>A0A850DT15_9MICO</name>
<organism evidence="2 3">
    <name type="scientific">Curtobacterium citreum</name>
    <dbReference type="NCBI Taxonomy" id="2036"/>
    <lineage>
        <taxon>Bacteria</taxon>
        <taxon>Bacillati</taxon>
        <taxon>Actinomycetota</taxon>
        <taxon>Actinomycetes</taxon>
        <taxon>Micrococcales</taxon>
        <taxon>Microbacteriaceae</taxon>
        <taxon>Curtobacterium</taxon>
    </lineage>
</organism>
<evidence type="ECO:0000259" key="1">
    <source>
        <dbReference type="Pfam" id="PF06877"/>
    </source>
</evidence>
<dbReference type="Gene3D" id="3.30.70.970">
    <property type="entry name" value="RraB-like"/>
    <property type="match status" value="1"/>
</dbReference>
<proteinExistence type="predicted"/>
<dbReference type="Proteomes" id="UP000539146">
    <property type="component" value="Unassembled WGS sequence"/>
</dbReference>
<dbReference type="SUPFAM" id="SSF89946">
    <property type="entry name" value="Hypothetical protein VC0424"/>
    <property type="match status" value="1"/>
</dbReference>
<reference evidence="2 3" key="1">
    <citation type="submission" date="2020-05" db="EMBL/GenBank/DDBJ databases">
        <title>Genome Sequencing of Type Strains.</title>
        <authorList>
            <person name="Lemaire J.F."/>
            <person name="Inderbitzin P."/>
            <person name="Gregorio O.A."/>
            <person name="Collins S.B."/>
            <person name="Wespe N."/>
            <person name="Knight-Connoni V."/>
        </authorList>
    </citation>
    <scope>NUCLEOTIDE SEQUENCE [LARGE SCALE GENOMIC DNA]</scope>
    <source>
        <strain evidence="2 3">DSM 20512</strain>
    </source>
</reference>
<evidence type="ECO:0000313" key="3">
    <source>
        <dbReference type="Proteomes" id="UP000539146"/>
    </source>
</evidence>
<dbReference type="AlphaFoldDB" id="A0A850DT15"/>
<dbReference type="InterPro" id="IPR036701">
    <property type="entry name" value="RraB-like_sf"/>
</dbReference>
<sequence length="113" mass="12218">MARSSLAVTLADTGQQLDARRQMGDRLEVPRIVDHVALFRSKGAAASAAEALRALGYTVDVRAKLFSSTIEAHKSERLDGDEPVRFVTEVFEVVERNGGTYDGWGGEVELPGA</sequence>
<dbReference type="EMBL" id="JABMCG010000093">
    <property type="protein sequence ID" value="NUU27789.1"/>
    <property type="molecule type" value="Genomic_DNA"/>
</dbReference>
<evidence type="ECO:0000313" key="2">
    <source>
        <dbReference type="EMBL" id="NUU27789.1"/>
    </source>
</evidence>
<dbReference type="Pfam" id="PF06877">
    <property type="entry name" value="RraB"/>
    <property type="match status" value="1"/>
</dbReference>
<dbReference type="InterPro" id="IPR009671">
    <property type="entry name" value="RraB_dom"/>
</dbReference>
<accession>A0A850DT15</accession>
<gene>
    <name evidence="2" type="ORF">HP467_06635</name>
</gene>
<dbReference type="RefSeq" id="WP_175325639.1">
    <property type="nucleotide sequence ID" value="NZ_BAAAWP010000001.1"/>
</dbReference>